<organism evidence="1 2">
    <name type="scientific">Chryseobacterium urinae</name>
    <dbReference type="NCBI Taxonomy" id="3058400"/>
    <lineage>
        <taxon>Bacteria</taxon>
        <taxon>Pseudomonadati</taxon>
        <taxon>Bacteroidota</taxon>
        <taxon>Flavobacteriia</taxon>
        <taxon>Flavobacteriales</taxon>
        <taxon>Weeksellaceae</taxon>
        <taxon>Chryseobacterium group</taxon>
        <taxon>Chryseobacterium</taxon>
    </lineage>
</organism>
<protein>
    <recommendedName>
        <fullName evidence="3">Lipoprotein</fullName>
    </recommendedName>
</protein>
<dbReference type="Proteomes" id="UP001168128">
    <property type="component" value="Unassembled WGS sequence"/>
</dbReference>
<keyword evidence="2" id="KW-1185">Reference proteome</keyword>
<dbReference type="EMBL" id="JAULSJ010000070">
    <property type="protein sequence ID" value="MDO3427334.1"/>
    <property type="molecule type" value="Genomic_DNA"/>
</dbReference>
<name>A0ABT8U8C2_9FLAO</name>
<evidence type="ECO:0000313" key="2">
    <source>
        <dbReference type="Proteomes" id="UP001168128"/>
    </source>
</evidence>
<dbReference type="RefSeq" id="WP_302718646.1">
    <property type="nucleotide sequence ID" value="NZ_JAULSJ010000070.1"/>
</dbReference>
<reference evidence="1" key="1">
    <citation type="submission" date="2023-07" db="EMBL/GenBank/DDBJ databases">
        <title>AMR profile of multidrug- resistance Chryseobacterium gambrini related strain.</title>
        <authorList>
            <person name="Kirdat K."/>
            <person name="Bhatt A."/>
            <person name="Kuyare S."/>
            <person name="Yadav A."/>
        </authorList>
    </citation>
    <scope>NUCLEOTIDE SEQUENCE</scope>
    <source>
        <strain evidence="1">APV-1</strain>
    </source>
</reference>
<sequence length="218" mass="25166">MKIIKLLFSSIILFLSILNCHEKKSDAINNSKKTLTPISTYKKDTVKTFKNYQKIANNIDSGNTKIAINTIEADADFQQEANDKLNKLLNYYGKNIPDYYAGAYIDEKGNLVINIKGELEGAKRKVKNIIGSQNITFKGKKFSHAELTKIMDFLNGFALKPENKKYMKNISGWSLMEIENYVEICFVEMKKYSESDFRKYILDSEALHFKECGRFEYQ</sequence>
<accession>A0ABT8U8C2</accession>
<comment type="caution">
    <text evidence="1">The sequence shown here is derived from an EMBL/GenBank/DDBJ whole genome shotgun (WGS) entry which is preliminary data.</text>
</comment>
<proteinExistence type="predicted"/>
<evidence type="ECO:0008006" key="3">
    <source>
        <dbReference type="Google" id="ProtNLM"/>
    </source>
</evidence>
<evidence type="ECO:0000313" key="1">
    <source>
        <dbReference type="EMBL" id="MDO3427334.1"/>
    </source>
</evidence>
<gene>
    <name evidence="1" type="ORF">QWT87_20880</name>
</gene>